<sequence>MNINRLVWIIMHVAANIKNYKFSVIYLLLMLIVSCRRSTEIGAPVVNSSNAVLPAPTKQLSIVPVKIDTLVNHPVLERGVIGEWDSTDVLNPSVIKFKDKYFNYYSGFDGKLWRTGVAVSNDGISWQKFVGNPVLAPSISDWDTGYIAGNGTAIYFAQRIYYFYQGINDRGIANIGLAVSDDGFHFKKHPNPILATGPAGAWDSDSVGDPFVIEKGEALYLYYLGQDSVGVQRLGIAKSVDGLHWTRLSNNPVLDIGAGGSFDENGLGEPSIAYQPPYFYMFYTGRASDEIRNIGYAISTDGIHWKKISTTGLISNKLRSEWFSKVICDTTLIAVGGGKWAVWFGGGNLPVPAENLNGQIGMLILDLGQQRDMTSFDANSDWSRSLVKSTDVLLGSFEIEGDLGKRSTWLGPKAHLTLATTDHAGNSMAGKPIIVEGWAPAQFISSKTGQYEPLTISISINGKIAAKRTFVSDDMFRIEILWPEIAQLLDHTGFVEMDMSADRAIVPAQFGVSKDSRNLSFKVTRIYFH</sequence>
<protein>
    <recommendedName>
        <fullName evidence="4">Glycosyl hydrolase family 32 N-terminal domain-containing protein</fullName>
    </recommendedName>
</protein>
<accession>A0A4R5W2M1</accession>
<dbReference type="Proteomes" id="UP000294829">
    <property type="component" value="Unassembled WGS sequence"/>
</dbReference>
<dbReference type="InterPro" id="IPR023296">
    <property type="entry name" value="Glyco_hydro_beta-prop_sf"/>
</dbReference>
<proteinExistence type="inferred from homology"/>
<evidence type="ECO:0000259" key="4">
    <source>
        <dbReference type="Pfam" id="PF00251"/>
    </source>
</evidence>
<evidence type="ECO:0000256" key="2">
    <source>
        <dbReference type="ARBA" id="ARBA00022801"/>
    </source>
</evidence>
<dbReference type="Pfam" id="PF00251">
    <property type="entry name" value="Glyco_hydro_32N"/>
    <property type="match status" value="1"/>
</dbReference>
<dbReference type="OrthoDB" id="9801455at2"/>
<name>A0A4R5W2M1_9BURK</name>
<keyword evidence="2" id="KW-0378">Hydrolase</keyword>
<dbReference type="PANTHER" id="PTHR35279">
    <property type="match status" value="1"/>
</dbReference>
<dbReference type="PANTHER" id="PTHR35279:SF1">
    <property type="entry name" value="ARABINANASE_LEVANSUCRASE_INVERTASE"/>
    <property type="match status" value="1"/>
</dbReference>
<reference evidence="5 6" key="1">
    <citation type="submission" date="2019-03" db="EMBL/GenBank/DDBJ databases">
        <title>Sapientia aquatica gen. nov., sp. nov., isolated from a crater lake.</title>
        <authorList>
            <person name="Felfoldi T."/>
            <person name="Szabo A."/>
            <person name="Toth E."/>
            <person name="Schumann P."/>
            <person name="Keki Z."/>
            <person name="Marialigeti K."/>
            <person name="Mathe I."/>
        </authorList>
    </citation>
    <scope>NUCLEOTIDE SEQUENCE [LARGE SCALE GENOMIC DNA]</scope>
    <source>
        <strain evidence="5 6">SA-152</strain>
    </source>
</reference>
<comment type="similarity">
    <text evidence="1">Belongs to the glycosyl hydrolase 32 family.</text>
</comment>
<evidence type="ECO:0000256" key="1">
    <source>
        <dbReference type="ARBA" id="ARBA00009902"/>
    </source>
</evidence>
<keyword evidence="6" id="KW-1185">Reference proteome</keyword>
<dbReference type="EMBL" id="SMYL01000003">
    <property type="protein sequence ID" value="TDK66524.1"/>
    <property type="molecule type" value="Genomic_DNA"/>
</dbReference>
<dbReference type="GO" id="GO:0016757">
    <property type="term" value="F:glycosyltransferase activity"/>
    <property type="evidence" value="ECO:0007669"/>
    <property type="project" value="UniProtKB-KW"/>
</dbReference>
<dbReference type="AlphaFoldDB" id="A0A4R5W2M1"/>
<organism evidence="5 6">
    <name type="scientific">Sapientia aquatica</name>
    <dbReference type="NCBI Taxonomy" id="1549640"/>
    <lineage>
        <taxon>Bacteria</taxon>
        <taxon>Pseudomonadati</taxon>
        <taxon>Pseudomonadota</taxon>
        <taxon>Betaproteobacteria</taxon>
        <taxon>Burkholderiales</taxon>
        <taxon>Oxalobacteraceae</taxon>
        <taxon>Sapientia</taxon>
    </lineage>
</organism>
<dbReference type="InterPro" id="IPR013148">
    <property type="entry name" value="Glyco_hydro_32_N"/>
</dbReference>
<comment type="caution">
    <text evidence="5">The sequence shown here is derived from an EMBL/GenBank/DDBJ whole genome shotgun (WGS) entry which is preliminary data.</text>
</comment>
<gene>
    <name evidence="5" type="ORF">E2I14_08645</name>
</gene>
<evidence type="ECO:0000313" key="5">
    <source>
        <dbReference type="EMBL" id="TDK66524.1"/>
    </source>
</evidence>
<feature type="domain" description="Glycosyl hydrolase family 32 N-terminal" evidence="4">
    <location>
        <begin position="95"/>
        <end position="249"/>
    </location>
</feature>
<dbReference type="PROSITE" id="PS51257">
    <property type="entry name" value="PROKAR_LIPOPROTEIN"/>
    <property type="match status" value="1"/>
</dbReference>
<dbReference type="SUPFAM" id="SSF75005">
    <property type="entry name" value="Arabinanase/levansucrase/invertase"/>
    <property type="match status" value="2"/>
</dbReference>
<dbReference type="Gene3D" id="2.115.10.20">
    <property type="entry name" value="Glycosyl hydrolase domain, family 43"/>
    <property type="match status" value="3"/>
</dbReference>
<evidence type="ECO:0000256" key="3">
    <source>
        <dbReference type="ARBA" id="ARBA00023295"/>
    </source>
</evidence>
<keyword evidence="3" id="KW-0326">Glycosidase</keyword>
<evidence type="ECO:0000313" key="6">
    <source>
        <dbReference type="Proteomes" id="UP000294829"/>
    </source>
</evidence>